<evidence type="ECO:0000256" key="7">
    <source>
        <dbReference type="ARBA" id="ARBA00022840"/>
    </source>
</evidence>
<dbReference type="STRING" id="121290.APY04_2197"/>
<evidence type="ECO:0000256" key="12">
    <source>
        <dbReference type="RuleBase" id="RU003784"/>
    </source>
</evidence>
<dbReference type="SUPFAM" id="SSF52540">
    <property type="entry name" value="P-loop containing nucleoside triphosphate hydrolases"/>
    <property type="match status" value="2"/>
</dbReference>
<dbReference type="OrthoDB" id="9776390at2"/>
<accession>A0A125NUJ2</accession>
<dbReference type="PANTHER" id="PTHR11088:SF60">
    <property type="entry name" value="TRNA DIMETHYLALLYLTRANSFERASE"/>
    <property type="match status" value="1"/>
</dbReference>
<comment type="similarity">
    <text evidence="3 10 13">Belongs to the IPP transferase family.</text>
</comment>
<name>A0A125NUJ2_HYPSL</name>
<dbReference type="InterPro" id="IPR039657">
    <property type="entry name" value="Dimethylallyltransferase"/>
</dbReference>
<dbReference type="EMBL" id="LMTR01000071">
    <property type="protein sequence ID" value="KWT66790.1"/>
    <property type="molecule type" value="Genomic_DNA"/>
</dbReference>
<keyword evidence="4 10" id="KW-0808">Transferase</keyword>
<sequence>MDETRVILIAGPTASGKSGLALRLAEELGGMVINADAMQVYSELRVLTARPDAEAEARVPHALYGTVAAADAYSAGRYVSDVTDALEQARQCGLRPIIVGGTGLYFKALTDGLSPIPPIDDDVRAHWRAEAAEHGARHLHGVLSGRDPEMAMRLAPGDTQRIVRALEVLESTGRSLAEWQRLPGEPLLPETETVRLLVAPEREELVRRIDRRFDGMVGEGALEEVQQLDALGLDPALPLMGALGVRPFRRHLAGEIGLETAIEASKIETRQYAKRQVTWSRRNMSSWNRLSAQQMECSVGQIMHFVQNAD</sequence>
<dbReference type="InterPro" id="IPR018022">
    <property type="entry name" value="IPT"/>
</dbReference>
<gene>
    <name evidence="10" type="primary">miaA</name>
    <name evidence="14" type="ORF">APY04_2197</name>
</gene>
<feature type="region of interest" description="Interaction with substrate tRNA" evidence="10">
    <location>
        <begin position="160"/>
        <end position="164"/>
    </location>
</feature>
<protein>
    <recommendedName>
        <fullName evidence="10">tRNA dimethylallyltransferase</fullName>
        <ecNumber evidence="10">2.5.1.75</ecNumber>
    </recommendedName>
    <alternativeName>
        <fullName evidence="10">Dimethylallyl diphosphate:tRNA dimethylallyltransferase</fullName>
        <shortName evidence="10">DMAPP:tRNA dimethylallyltransferase</shortName>
        <shortName evidence="10">DMATase</shortName>
    </alternativeName>
    <alternativeName>
        <fullName evidence="10">Isopentenyl-diphosphate:tRNA isopentenyltransferase</fullName>
        <shortName evidence="10">IPP transferase</shortName>
        <shortName evidence="10">IPPT</shortName>
        <shortName evidence="10">IPTase</shortName>
    </alternativeName>
</protein>
<evidence type="ECO:0000256" key="6">
    <source>
        <dbReference type="ARBA" id="ARBA00022741"/>
    </source>
</evidence>
<evidence type="ECO:0000313" key="15">
    <source>
        <dbReference type="Proteomes" id="UP000059074"/>
    </source>
</evidence>
<dbReference type="InterPro" id="IPR027417">
    <property type="entry name" value="P-loop_NTPase"/>
</dbReference>
<dbReference type="RefSeq" id="WP_068462405.1">
    <property type="nucleotide sequence ID" value="NZ_LMTR01000071.1"/>
</dbReference>
<keyword evidence="5 10" id="KW-0819">tRNA processing</keyword>
<evidence type="ECO:0000256" key="5">
    <source>
        <dbReference type="ARBA" id="ARBA00022694"/>
    </source>
</evidence>
<evidence type="ECO:0000256" key="2">
    <source>
        <dbReference type="ARBA" id="ARBA00003213"/>
    </source>
</evidence>
<keyword evidence="7 10" id="KW-0067">ATP-binding</keyword>
<dbReference type="Proteomes" id="UP000059074">
    <property type="component" value="Unassembled WGS sequence"/>
</dbReference>
<comment type="catalytic activity">
    <reaction evidence="9 10 11">
        <text>adenosine(37) in tRNA + dimethylallyl diphosphate = N(6)-dimethylallyladenosine(37) in tRNA + diphosphate</text>
        <dbReference type="Rhea" id="RHEA:26482"/>
        <dbReference type="Rhea" id="RHEA-COMP:10162"/>
        <dbReference type="Rhea" id="RHEA-COMP:10375"/>
        <dbReference type="ChEBI" id="CHEBI:33019"/>
        <dbReference type="ChEBI" id="CHEBI:57623"/>
        <dbReference type="ChEBI" id="CHEBI:74411"/>
        <dbReference type="ChEBI" id="CHEBI:74415"/>
        <dbReference type="EC" id="2.5.1.75"/>
    </reaction>
</comment>
<keyword evidence="8 10" id="KW-0460">Magnesium</keyword>
<comment type="cofactor">
    <cofactor evidence="1 10">
        <name>Mg(2+)</name>
        <dbReference type="ChEBI" id="CHEBI:18420"/>
    </cofactor>
</comment>
<comment type="function">
    <text evidence="2 10 12">Catalyzes the transfer of a dimethylallyl group onto the adenine at position 37 in tRNAs that read codons beginning with uridine, leading to the formation of N6-(dimethylallyl)adenosine (i(6)A).</text>
</comment>
<dbReference type="PATRIC" id="fig|121290.4.peg.2398"/>
<dbReference type="HAMAP" id="MF_00185">
    <property type="entry name" value="IPP_trans"/>
    <property type="match status" value="1"/>
</dbReference>
<dbReference type="NCBIfam" id="TIGR00174">
    <property type="entry name" value="miaA"/>
    <property type="match status" value="1"/>
</dbReference>
<organism evidence="14 15">
    <name type="scientific">Hyphomicrobium sulfonivorans</name>
    <dbReference type="NCBI Taxonomy" id="121290"/>
    <lineage>
        <taxon>Bacteria</taxon>
        <taxon>Pseudomonadati</taxon>
        <taxon>Pseudomonadota</taxon>
        <taxon>Alphaproteobacteria</taxon>
        <taxon>Hyphomicrobiales</taxon>
        <taxon>Hyphomicrobiaceae</taxon>
        <taxon>Hyphomicrobium</taxon>
    </lineage>
</organism>
<evidence type="ECO:0000256" key="3">
    <source>
        <dbReference type="ARBA" id="ARBA00005842"/>
    </source>
</evidence>
<dbReference type="PANTHER" id="PTHR11088">
    <property type="entry name" value="TRNA DIMETHYLALLYLTRANSFERASE"/>
    <property type="match status" value="1"/>
</dbReference>
<feature type="binding site" evidence="10">
    <location>
        <begin position="13"/>
        <end position="18"/>
    </location>
    <ligand>
        <name>substrate</name>
    </ligand>
</feature>
<keyword evidence="6 10" id="KW-0547">Nucleotide-binding</keyword>
<proteinExistence type="inferred from homology"/>
<comment type="subunit">
    <text evidence="10">Monomer.</text>
</comment>
<dbReference type="CDD" id="cd02019">
    <property type="entry name" value="NK"/>
    <property type="match status" value="1"/>
</dbReference>
<dbReference type="AlphaFoldDB" id="A0A125NUJ2"/>
<feature type="site" description="Interaction with substrate tRNA" evidence="10">
    <location>
        <position position="124"/>
    </location>
</feature>
<dbReference type="Gene3D" id="3.40.50.300">
    <property type="entry name" value="P-loop containing nucleotide triphosphate hydrolases"/>
    <property type="match status" value="1"/>
</dbReference>
<feature type="binding site" evidence="10">
    <location>
        <begin position="11"/>
        <end position="18"/>
    </location>
    <ligand>
        <name>ATP</name>
        <dbReference type="ChEBI" id="CHEBI:30616"/>
    </ligand>
</feature>
<evidence type="ECO:0000256" key="4">
    <source>
        <dbReference type="ARBA" id="ARBA00022679"/>
    </source>
</evidence>
<evidence type="ECO:0000256" key="11">
    <source>
        <dbReference type="RuleBase" id="RU003783"/>
    </source>
</evidence>
<dbReference type="Gene3D" id="1.10.20.140">
    <property type="match status" value="1"/>
</dbReference>
<evidence type="ECO:0000256" key="1">
    <source>
        <dbReference type="ARBA" id="ARBA00001946"/>
    </source>
</evidence>
<evidence type="ECO:0000256" key="13">
    <source>
        <dbReference type="RuleBase" id="RU003785"/>
    </source>
</evidence>
<dbReference type="GO" id="GO:0052381">
    <property type="term" value="F:tRNA dimethylallyltransferase activity"/>
    <property type="evidence" value="ECO:0007669"/>
    <property type="project" value="UniProtKB-UniRule"/>
</dbReference>
<feature type="site" description="Interaction with substrate tRNA" evidence="10">
    <location>
        <position position="102"/>
    </location>
</feature>
<evidence type="ECO:0000256" key="9">
    <source>
        <dbReference type="ARBA" id="ARBA00049563"/>
    </source>
</evidence>
<dbReference type="GO" id="GO:0005524">
    <property type="term" value="F:ATP binding"/>
    <property type="evidence" value="ECO:0007669"/>
    <property type="project" value="UniProtKB-UniRule"/>
</dbReference>
<comment type="caution">
    <text evidence="10">Lacks conserved residue(s) required for the propagation of feature annotation.</text>
</comment>
<evidence type="ECO:0000256" key="10">
    <source>
        <dbReference type="HAMAP-Rule" id="MF_00185"/>
    </source>
</evidence>
<dbReference type="GO" id="GO:0006400">
    <property type="term" value="P:tRNA modification"/>
    <property type="evidence" value="ECO:0007669"/>
    <property type="project" value="TreeGrafter"/>
</dbReference>
<keyword evidence="15" id="KW-1185">Reference proteome</keyword>
<comment type="caution">
    <text evidence="14">The sequence shown here is derived from an EMBL/GenBank/DDBJ whole genome shotgun (WGS) entry which is preliminary data.</text>
</comment>
<reference evidence="14 15" key="1">
    <citation type="submission" date="2015-10" db="EMBL/GenBank/DDBJ databases">
        <title>Transcriptomic analysis of a linuron degrading triple-species bacterial consortium.</title>
        <authorList>
            <person name="Albers P."/>
        </authorList>
    </citation>
    <scope>NUCLEOTIDE SEQUENCE [LARGE SCALE GENOMIC DNA]</scope>
    <source>
        <strain evidence="14 15">WDL6</strain>
    </source>
</reference>
<dbReference type="EC" id="2.5.1.75" evidence="10"/>
<evidence type="ECO:0000256" key="8">
    <source>
        <dbReference type="ARBA" id="ARBA00022842"/>
    </source>
</evidence>
<evidence type="ECO:0000313" key="14">
    <source>
        <dbReference type="EMBL" id="KWT66790.1"/>
    </source>
</evidence>
<dbReference type="Pfam" id="PF01715">
    <property type="entry name" value="IPPT"/>
    <property type="match status" value="1"/>
</dbReference>